<name>A0ACC0W0R6_9STRA</name>
<keyword evidence="2" id="KW-1185">Reference proteome</keyword>
<organism evidence="1 2">
    <name type="scientific">Peronosclerospora sorghi</name>
    <dbReference type="NCBI Taxonomy" id="230839"/>
    <lineage>
        <taxon>Eukaryota</taxon>
        <taxon>Sar</taxon>
        <taxon>Stramenopiles</taxon>
        <taxon>Oomycota</taxon>
        <taxon>Peronosporomycetes</taxon>
        <taxon>Peronosporales</taxon>
        <taxon>Peronosporaceae</taxon>
        <taxon>Peronosclerospora</taxon>
    </lineage>
</organism>
<dbReference type="EMBL" id="CM047584">
    <property type="protein sequence ID" value="KAI9911689.1"/>
    <property type="molecule type" value="Genomic_DNA"/>
</dbReference>
<accession>A0ACC0W0R6</accession>
<dbReference type="Proteomes" id="UP001163321">
    <property type="component" value="Chromosome 5"/>
</dbReference>
<proteinExistence type="predicted"/>
<sequence>MLDNRVIARDAETKVMPFLQDESIISVLKRLLHLAAHTSLPSDNYPVLQVLLVDGEPPRLKKQKLAQDN</sequence>
<reference evidence="1 2" key="1">
    <citation type="journal article" date="2022" name="bioRxiv">
        <title>The genome of the oomycete Peronosclerospora sorghi, a cosmopolitan pathogen of maize and sorghum, is inflated with dispersed pseudogenes.</title>
        <authorList>
            <person name="Fletcher K."/>
            <person name="Martin F."/>
            <person name="Isakeit T."/>
            <person name="Cavanaugh K."/>
            <person name="Magill C."/>
            <person name="Michelmore R."/>
        </authorList>
    </citation>
    <scope>NUCLEOTIDE SEQUENCE [LARGE SCALE GENOMIC DNA]</scope>
    <source>
        <strain evidence="1">P6</strain>
    </source>
</reference>
<comment type="caution">
    <text evidence="1">The sequence shown here is derived from an EMBL/GenBank/DDBJ whole genome shotgun (WGS) entry which is preliminary data.</text>
</comment>
<gene>
    <name evidence="1" type="ORF">PsorP6_009864</name>
</gene>
<evidence type="ECO:0000313" key="2">
    <source>
        <dbReference type="Proteomes" id="UP001163321"/>
    </source>
</evidence>
<evidence type="ECO:0000313" key="1">
    <source>
        <dbReference type="EMBL" id="KAI9911689.1"/>
    </source>
</evidence>
<protein>
    <submittedName>
        <fullName evidence="1">Uncharacterized protein</fullName>
    </submittedName>
</protein>